<keyword evidence="4" id="KW-0547">Nucleotide-binding</keyword>
<dbReference type="Gene3D" id="3.30.70.270">
    <property type="match status" value="1"/>
</dbReference>
<dbReference type="OrthoDB" id="9164at10239"/>
<evidence type="ECO:0000256" key="5">
    <source>
        <dbReference type="ARBA" id="ARBA00022953"/>
    </source>
</evidence>
<keyword evidence="2" id="KW-0808">Transferase</keyword>
<name>A0A1B4ZA59_9VIRU</name>
<evidence type="ECO:0000313" key="8">
    <source>
        <dbReference type="EMBL" id="BAV56311.1"/>
    </source>
</evidence>
<dbReference type="GO" id="GO:0000166">
    <property type="term" value="F:nucleotide binding"/>
    <property type="evidence" value="ECO:0007669"/>
    <property type="project" value="UniProtKB-KW"/>
</dbReference>
<evidence type="ECO:0000256" key="2">
    <source>
        <dbReference type="ARBA" id="ARBA00022679"/>
    </source>
</evidence>
<dbReference type="GO" id="GO:0003723">
    <property type="term" value="F:RNA binding"/>
    <property type="evidence" value="ECO:0007669"/>
    <property type="project" value="InterPro"/>
</dbReference>
<proteinExistence type="predicted"/>
<evidence type="ECO:0000256" key="1">
    <source>
        <dbReference type="ARBA" id="ARBA00022484"/>
    </source>
</evidence>
<sequence length="1107" mass="128379">MLEVRGHTNITLILNTNFCATGGAKSRDQTVVMRITNSKGKTREVTFPRMRINSFRDKLHIMSNTYGMDEKSTRQVLIKIAKVDWRKRLNQLGIDSPYDLSRDQLTKFLVSKPGAVKVGTLSKWDRLPKNQLYGDPFLQKYVESNPNIRLSNKGNPYEKEKWDYSLKGLDHEGKWFKGRMEKVATPVVHLHMRDFRRACDIVRDRYVDTVRQFVTPFEIQRDPSYKKTVRNSKGFFSHLGATKNDVWAHRDFKRATEQFLRGETPAFHMTFPKAETIKASKIASGAPRMIIGAALEMEIVERMATQAFAISQQKGRWDGLASKIGIHNNEWNRLYQQHKGRYVYGTDYSFQDLRMPRQFTHFSVDLRLNPLPKGKFVYNGKAFSWTNVQRVLSLGMSSSTWVGPQGEVYQRWHGIPSGMFNTASVNTTNHEVLNPYLELRAGVDLATVRSVVHSQYGDDNLKSSSRPYLNFEKMKMETEKIGMVFTVDAWAKKAPEFGPIPFELQFLQRGFTRMEDGKVSAIFDHNRVMSKFLNPHSEVKTARQSYERALNFLNCLGNREYQFQQVCDYIKYLGYVPPTYEYIMRSQFVENWNDSIRSVKDGILSGSAPMGMASPIVNWNLELVFALNANPSILAPVFTNTLKDVEMWTSGSDDFVEPFDRSRFHFTSVEYASYHTIRFSFLRTNYVVKIQKTGANVDKLVTVHIHKSTVPGATIDESGGWVSFDAYQRIKISGGFIGNWDTRSLLLRCGDIEENPGPDMKVERYAPDSDSGYESKNKKKCKNQKCPDALDVPWKRLSYDAEFIGQCVNSELVSDDNGFTFPLEMVKSSFKHMFKANDTIIMGGANLKLLWFWKQKKVDYDINKTILNFWEFNCALGHWERERKRTRHLERRETGVTVNQQKRREVVFVRPCLKTRVEERIKKTFKNLLFRVRMRMSSEKEEKRLSAEADLMFEERAREREAEQSAEFFLRSSEPQMGDFQSTVSYLLTVKRICERFNNPPKLVEDMGFGLLHKRCVLRYRDRLGMLQDKSHFDPCYYCRLTYGARGYAGHNCEDYSLDTAALEQRCNREREAAERQNKALEAVRFDPYANRDCVVGHSYDDGDLWD</sequence>
<dbReference type="EMBL" id="LC150617">
    <property type="protein sequence ID" value="BAV56311.1"/>
    <property type="molecule type" value="Genomic_RNA"/>
</dbReference>
<evidence type="ECO:0000313" key="9">
    <source>
        <dbReference type="Proteomes" id="UP000242475"/>
    </source>
</evidence>
<dbReference type="GO" id="GO:0006351">
    <property type="term" value="P:DNA-templated transcription"/>
    <property type="evidence" value="ECO:0007669"/>
    <property type="project" value="InterPro"/>
</dbReference>
<dbReference type="RefSeq" id="YP_009272910.1">
    <property type="nucleotide sequence ID" value="NC_030870.1"/>
</dbReference>
<evidence type="ECO:0000256" key="6">
    <source>
        <dbReference type="SAM" id="MobiDB-lite"/>
    </source>
</evidence>
<protein>
    <submittedName>
        <fullName evidence="8">RNA-dependent RNA polymerase</fullName>
    </submittedName>
</protein>
<feature type="domain" description="RNA-directed RNA polymerase C-terminal" evidence="7">
    <location>
        <begin position="265"/>
        <end position="530"/>
    </location>
</feature>
<dbReference type="SUPFAM" id="SSF56672">
    <property type="entry name" value="DNA/RNA polymerases"/>
    <property type="match status" value="1"/>
</dbReference>
<evidence type="ECO:0000256" key="3">
    <source>
        <dbReference type="ARBA" id="ARBA00022695"/>
    </source>
</evidence>
<dbReference type="Proteomes" id="UP000242475">
    <property type="component" value="Segment"/>
</dbReference>
<dbReference type="GeneID" id="28715652"/>
<reference evidence="8" key="1">
    <citation type="journal article" date="2016" name="Virus Genes">
        <title>Multiple virus infection in a single strain of Fusarium poae shown by deep sequencing.</title>
        <authorList>
            <person name="Osaki H."/>
            <person name="Sasaki A."/>
            <person name="Nomiyama K."/>
            <person name="Tomioka K."/>
        </authorList>
    </citation>
    <scope>NUCLEOTIDE SEQUENCE [LARGE SCALE GENOMIC DNA]</scope>
</reference>
<dbReference type="InterPro" id="IPR001205">
    <property type="entry name" value="RNA-dir_pol_C"/>
</dbReference>
<dbReference type="InterPro" id="IPR043128">
    <property type="entry name" value="Rev_trsase/Diguanyl_cyclase"/>
</dbReference>
<keyword evidence="9" id="KW-1185">Reference proteome</keyword>
<feature type="region of interest" description="Disordered" evidence="6">
    <location>
        <begin position="758"/>
        <end position="778"/>
    </location>
</feature>
<keyword evidence="5" id="KW-0693">Viral RNA replication</keyword>
<dbReference type="Pfam" id="PF00680">
    <property type="entry name" value="RdRP_1"/>
    <property type="match status" value="1"/>
</dbReference>
<keyword evidence="3" id="KW-0548">Nucleotidyltransferase</keyword>
<dbReference type="GO" id="GO:0003968">
    <property type="term" value="F:RNA-directed RNA polymerase activity"/>
    <property type="evidence" value="ECO:0007669"/>
    <property type="project" value="UniProtKB-KW"/>
</dbReference>
<accession>A0A1B4ZA59</accession>
<dbReference type="InterPro" id="IPR043502">
    <property type="entry name" value="DNA/RNA_pol_sf"/>
</dbReference>
<dbReference type="KEGG" id="vg:28715652"/>
<evidence type="ECO:0000259" key="7">
    <source>
        <dbReference type="Pfam" id="PF00680"/>
    </source>
</evidence>
<organism evidence="8">
    <name type="scientific">Fusarium poae mycovirus 2</name>
    <dbReference type="NCBI Taxonomy" id="1849543"/>
    <lineage>
        <taxon>Viruses</taxon>
        <taxon>Riboviria</taxon>
        <taxon>Orthornavirae</taxon>
        <taxon>Pisuviricota</taxon>
        <taxon>Yadokarivirales</taxon>
        <taxon>Yadokariviridae</taxon>
        <taxon>Betayadokarivirus</taxon>
        <taxon>Betayadokarivirus ichibani</taxon>
    </lineage>
</organism>
<keyword evidence="1 8" id="KW-0696">RNA-directed RNA polymerase</keyword>
<evidence type="ECO:0000256" key="4">
    <source>
        <dbReference type="ARBA" id="ARBA00022741"/>
    </source>
</evidence>